<dbReference type="KEGG" id="msch:N508_000602"/>
<protein>
    <submittedName>
        <fullName evidence="1">Uncharacterized protein</fullName>
    </submittedName>
</protein>
<keyword evidence="2" id="KW-1185">Reference proteome</keyword>
<dbReference type="EMBL" id="CP097562">
    <property type="protein sequence ID" value="USF23538.1"/>
    <property type="molecule type" value="Genomic_DNA"/>
</dbReference>
<proteinExistence type="predicted"/>
<dbReference type="Proteomes" id="UP000017429">
    <property type="component" value="Chromosome"/>
</dbReference>
<evidence type="ECO:0000313" key="2">
    <source>
        <dbReference type="Proteomes" id="UP000017429"/>
    </source>
</evidence>
<reference evidence="1" key="1">
    <citation type="journal article" date="2014" name="Genome Announc.">
        <title>Draft genome sequences of the altered schaedler flora, a defined bacterial community from gnotobiotic mice.</title>
        <authorList>
            <person name="Wannemuehler M.J."/>
            <person name="Overstreet A.M."/>
            <person name="Ward D.V."/>
            <person name="Phillips G.J."/>
        </authorList>
    </citation>
    <scope>NUCLEOTIDE SEQUENCE</scope>
    <source>
        <strain evidence="1">ASF457</strain>
    </source>
</reference>
<dbReference type="AlphaFoldDB" id="V2Q532"/>
<evidence type="ECO:0000313" key="1">
    <source>
        <dbReference type="EMBL" id="USF23538.1"/>
    </source>
</evidence>
<reference evidence="1" key="2">
    <citation type="submission" date="2022-05" db="EMBL/GenBank/DDBJ databases">
        <authorList>
            <person name="Proctor A.L."/>
            <person name="Phillips G.J."/>
            <person name="Wannemuehler M.J."/>
        </authorList>
    </citation>
    <scope>NUCLEOTIDE SEQUENCE</scope>
    <source>
        <strain evidence="1">ASF457</strain>
    </source>
</reference>
<reference evidence="1" key="3">
    <citation type="submission" date="2022-06" db="EMBL/GenBank/DDBJ databases">
        <title>Resources to Facilitate Use of the Altered Schaedler Flora (ASF) Mouse Model to Study Microbiome Function.</title>
        <authorList>
            <person name="Proctor A."/>
            <person name="Parvinroo S."/>
            <person name="Richie T."/>
            <person name="Jia X."/>
            <person name="Lee S.T.M."/>
            <person name="Karp P.D."/>
            <person name="Paley S."/>
            <person name="Kostic A.D."/>
            <person name="Pierre J.F."/>
            <person name="Wannemuehler M.J."/>
            <person name="Phillips G.J."/>
        </authorList>
    </citation>
    <scope>NUCLEOTIDE SEQUENCE</scope>
    <source>
        <strain evidence="1">ASF457</strain>
    </source>
</reference>
<name>V2Q532_9BACT</name>
<dbReference type="RefSeq" id="WP_023274913.1">
    <property type="nucleotide sequence ID" value="NZ_CP097562.1"/>
</dbReference>
<gene>
    <name evidence="1" type="ORF">N508_000602</name>
</gene>
<organism evidence="1 2">
    <name type="scientific">Mucispirillum schaedleri ASF457</name>
    <dbReference type="NCBI Taxonomy" id="1379858"/>
    <lineage>
        <taxon>Bacteria</taxon>
        <taxon>Pseudomonadati</taxon>
        <taxon>Deferribacterota</taxon>
        <taxon>Deferribacteres</taxon>
        <taxon>Deferribacterales</taxon>
        <taxon>Mucispirillaceae</taxon>
        <taxon>Mucispirillum</taxon>
    </lineage>
</organism>
<sequence>MKYRKKTIKRIIFFLVTVPPAVMMWIVVISFVSDNFLYEAPQLSEHTVLSLSDNMSNLAITGNANFKDNRFHLVFCDNQNKSGCYYNFDLFQNKAISYISYSNIFSHTVSYSVKFYYDTIDNCTKYYEISYNPKLNKALCIDGQISRRNPFSAKIIMTNK</sequence>
<accession>V2Q532</accession>